<name>A0ABT5X6R6_9EURY</name>
<dbReference type="InterPro" id="IPR023801">
    <property type="entry name" value="His_deacetylse_dom"/>
</dbReference>
<gene>
    <name evidence="2" type="ORF">P0O15_04265</name>
</gene>
<feature type="domain" description="Histone deacetylase" evidence="1">
    <location>
        <begin position="20"/>
        <end position="305"/>
    </location>
</feature>
<dbReference type="RefSeq" id="WP_316966137.1">
    <property type="nucleotide sequence ID" value="NZ_JARFPK010000011.1"/>
</dbReference>
<dbReference type="Pfam" id="PF00850">
    <property type="entry name" value="Hist_deacetyl"/>
    <property type="match status" value="1"/>
</dbReference>
<accession>A0ABT5X6R6</accession>
<proteinExistence type="predicted"/>
<evidence type="ECO:0000313" key="3">
    <source>
        <dbReference type="Proteomes" id="UP001220010"/>
    </source>
</evidence>
<dbReference type="Gene3D" id="3.40.800.20">
    <property type="entry name" value="Histone deacetylase domain"/>
    <property type="match status" value="1"/>
</dbReference>
<dbReference type="InterPro" id="IPR023696">
    <property type="entry name" value="Ureohydrolase_dom_sf"/>
</dbReference>
<dbReference type="PANTHER" id="PTHR10625:SF10">
    <property type="entry name" value="HISTONE DEACETYLASE HDAC1"/>
    <property type="match status" value="1"/>
</dbReference>
<evidence type="ECO:0000313" key="2">
    <source>
        <dbReference type="EMBL" id="MDF0590387.1"/>
    </source>
</evidence>
<dbReference type="InterPro" id="IPR037138">
    <property type="entry name" value="His_deacetylse_dom_sf"/>
</dbReference>
<keyword evidence="3" id="KW-1185">Reference proteome</keyword>
<dbReference type="PRINTS" id="PR01270">
    <property type="entry name" value="HDASUPER"/>
</dbReference>
<reference evidence="2 3" key="1">
    <citation type="submission" date="2023-03" db="EMBL/GenBank/DDBJ databases">
        <title>WGS of Methanotrichaceae archaeon Mx.</title>
        <authorList>
            <person name="Sorokin D.Y."/>
            <person name="Merkel A.Y."/>
        </authorList>
    </citation>
    <scope>NUCLEOTIDE SEQUENCE [LARGE SCALE GENOMIC DNA]</scope>
    <source>
        <strain evidence="2 3">Mx</strain>
    </source>
</reference>
<protein>
    <submittedName>
        <fullName evidence="2">Histone deacetylase</fullName>
    </submittedName>
</protein>
<dbReference type="PANTHER" id="PTHR10625">
    <property type="entry name" value="HISTONE DEACETYLASE HDAC1-RELATED"/>
    <property type="match status" value="1"/>
</dbReference>
<dbReference type="InterPro" id="IPR000286">
    <property type="entry name" value="HDACs"/>
</dbReference>
<dbReference type="SUPFAM" id="SSF52768">
    <property type="entry name" value="Arginase/deacetylase"/>
    <property type="match status" value="1"/>
</dbReference>
<dbReference type="Proteomes" id="UP001220010">
    <property type="component" value="Unassembled WGS sequence"/>
</dbReference>
<sequence>MARTGLIYHPIYLEHETDSHPERKERLITTLEKIKSSGLGLEFITPRSATLEEVGMIHSPGYIDQVRATSERGGGYLDLDTVISARSYDAALMAAGGVITGVEAVVKGDLDNAFALVRPPGHHALPNRGMGFCVFNNVAIAARSAQKMGLDKVLIVDWDVHHGNGTSAIFYDDRSVLFFSTHESPHYPGTGRVREVGMDGAEGFTVNVPLPRGTGDSGYLAAFEEVLKPVALEFGPDIVLVSAGQDPHVGDPLSGMNLTTYAFGYMAAAVKEIADACCRGRVVAALEGGYNLEALSYSVVAILRAFKGEAMPEMERYQDPRAEEKIDEVKRALAPYWSCFGTKA</sequence>
<evidence type="ECO:0000259" key="1">
    <source>
        <dbReference type="Pfam" id="PF00850"/>
    </source>
</evidence>
<dbReference type="EMBL" id="JARFPK010000011">
    <property type="protein sequence ID" value="MDF0590387.1"/>
    <property type="molecule type" value="Genomic_DNA"/>
</dbReference>
<comment type="caution">
    <text evidence="2">The sequence shown here is derived from an EMBL/GenBank/DDBJ whole genome shotgun (WGS) entry which is preliminary data.</text>
</comment>
<organism evidence="2 3">
    <name type="scientific">Candidatus Methanocrinis natronophilus</name>
    <dbReference type="NCBI Taxonomy" id="3033396"/>
    <lineage>
        <taxon>Archaea</taxon>
        <taxon>Methanobacteriati</taxon>
        <taxon>Methanobacteriota</taxon>
        <taxon>Stenosarchaea group</taxon>
        <taxon>Methanomicrobia</taxon>
        <taxon>Methanotrichales</taxon>
        <taxon>Methanotrichaceae</taxon>
        <taxon>Methanocrinis</taxon>
    </lineage>
</organism>
<dbReference type="CDD" id="cd09992">
    <property type="entry name" value="HDAC_classII"/>
    <property type="match status" value="1"/>
</dbReference>